<reference evidence="3" key="1">
    <citation type="submission" date="2025-08" db="UniProtKB">
        <authorList>
            <consortium name="Ensembl"/>
        </authorList>
    </citation>
    <scope>IDENTIFICATION</scope>
</reference>
<dbReference type="GeneTree" id="ENSGT01130000282297"/>
<name>A0A674C4S5_SALTR</name>
<organism evidence="3 4">
    <name type="scientific">Salmo trutta</name>
    <name type="common">Brown trout</name>
    <dbReference type="NCBI Taxonomy" id="8032"/>
    <lineage>
        <taxon>Eukaryota</taxon>
        <taxon>Metazoa</taxon>
        <taxon>Chordata</taxon>
        <taxon>Craniata</taxon>
        <taxon>Vertebrata</taxon>
        <taxon>Euteleostomi</taxon>
        <taxon>Actinopterygii</taxon>
        <taxon>Neopterygii</taxon>
        <taxon>Teleostei</taxon>
        <taxon>Protacanthopterygii</taxon>
        <taxon>Salmoniformes</taxon>
        <taxon>Salmonidae</taxon>
        <taxon>Salmoninae</taxon>
        <taxon>Salmo</taxon>
    </lineage>
</organism>
<keyword evidence="4" id="KW-1185">Reference proteome</keyword>
<evidence type="ECO:0000256" key="2">
    <source>
        <dbReference type="ARBA" id="ARBA00022490"/>
    </source>
</evidence>
<accession>A0A674C4S5</accession>
<comment type="subcellular location">
    <subcellularLocation>
        <location evidence="1">Cytoplasm</location>
    </subcellularLocation>
</comment>
<dbReference type="Proteomes" id="UP000472277">
    <property type="component" value="Chromosome 35"/>
</dbReference>
<dbReference type="SUPFAM" id="SSF52490">
    <property type="entry name" value="Tubulin nucleotide-binding domain-like"/>
    <property type="match status" value="1"/>
</dbReference>
<keyword evidence="2" id="KW-0963">Cytoplasm</keyword>
<protein>
    <recommendedName>
        <fullName evidence="5">Tubulin/FtsZ GTPase domain-containing protein</fullName>
    </recommendedName>
</protein>
<reference evidence="3" key="2">
    <citation type="submission" date="2025-09" db="UniProtKB">
        <authorList>
            <consortium name="Ensembl"/>
        </authorList>
    </citation>
    <scope>IDENTIFICATION</scope>
</reference>
<dbReference type="AlphaFoldDB" id="A0A674C4S5"/>
<evidence type="ECO:0000313" key="3">
    <source>
        <dbReference type="Ensembl" id="ENSSTUP00000078368.1"/>
    </source>
</evidence>
<dbReference type="InParanoid" id="A0A674C4S5"/>
<dbReference type="OMA" id="WEHATVN"/>
<evidence type="ECO:0000313" key="4">
    <source>
        <dbReference type="Proteomes" id="UP000472277"/>
    </source>
</evidence>
<dbReference type="InterPro" id="IPR036525">
    <property type="entry name" value="Tubulin/FtsZ_GTPase_sf"/>
</dbReference>
<dbReference type="GO" id="GO:0005737">
    <property type="term" value="C:cytoplasm"/>
    <property type="evidence" value="ECO:0007669"/>
    <property type="project" value="UniProtKB-SubCell"/>
</dbReference>
<proteinExistence type="predicted"/>
<sequence>FTRSVYLCSAVGQCGNEVGCRLWDLALREHLYENKVIIYNEALSSFFQNVDSR</sequence>
<dbReference type="Ensembl" id="ENSSTUT00000083466.1">
    <property type="protein sequence ID" value="ENSSTUP00000078368.1"/>
    <property type="gene ID" value="ENSSTUG00000034589.1"/>
</dbReference>
<evidence type="ECO:0008006" key="5">
    <source>
        <dbReference type="Google" id="ProtNLM"/>
    </source>
</evidence>
<dbReference type="Gene3D" id="3.40.50.1440">
    <property type="entry name" value="Tubulin/FtsZ, GTPase domain"/>
    <property type="match status" value="1"/>
</dbReference>
<evidence type="ECO:0000256" key="1">
    <source>
        <dbReference type="ARBA" id="ARBA00004496"/>
    </source>
</evidence>